<evidence type="ECO:0000313" key="2">
    <source>
        <dbReference type="EMBL" id="MBW61653.1"/>
    </source>
</evidence>
<evidence type="ECO:0000256" key="1">
    <source>
        <dbReference type="SAM" id="MobiDB-lite"/>
    </source>
</evidence>
<organism evidence="2">
    <name type="scientific">Anopheles marajoara</name>
    <dbReference type="NCBI Taxonomy" id="58244"/>
    <lineage>
        <taxon>Eukaryota</taxon>
        <taxon>Metazoa</taxon>
        <taxon>Ecdysozoa</taxon>
        <taxon>Arthropoda</taxon>
        <taxon>Hexapoda</taxon>
        <taxon>Insecta</taxon>
        <taxon>Pterygota</taxon>
        <taxon>Neoptera</taxon>
        <taxon>Endopterygota</taxon>
        <taxon>Diptera</taxon>
        <taxon>Nematocera</taxon>
        <taxon>Culicoidea</taxon>
        <taxon>Culicidae</taxon>
        <taxon>Anophelinae</taxon>
        <taxon>Anopheles</taxon>
    </lineage>
</organism>
<reference evidence="2" key="1">
    <citation type="submission" date="2018-01" db="EMBL/GenBank/DDBJ databases">
        <title>An insight into the sialome of Amazonian anophelines.</title>
        <authorList>
            <person name="Ribeiro J.M."/>
            <person name="Scarpassa V."/>
            <person name="Calvo E."/>
        </authorList>
    </citation>
    <scope>NUCLEOTIDE SEQUENCE</scope>
    <source>
        <tissue evidence="2">Salivary glands</tissue>
    </source>
</reference>
<dbReference type="EMBL" id="GGFJ01012512">
    <property type="protein sequence ID" value="MBW61653.1"/>
    <property type="molecule type" value="Transcribed_RNA"/>
</dbReference>
<name>A0A2M4C8K3_9DIPT</name>
<feature type="region of interest" description="Disordered" evidence="1">
    <location>
        <begin position="77"/>
        <end position="102"/>
    </location>
</feature>
<proteinExistence type="predicted"/>
<sequence length="102" mass="10408">MTMVAAAVAATAAAAWTFDRKGGSLLLLLLLLADAYRKVFPLAWPRCDGSLAIAGRLAARSVGLVLIPWGMLDSAGGRPPKNGGSGGGNASGGLSMYINTKY</sequence>
<dbReference type="AlphaFoldDB" id="A0A2M4C8K3"/>
<protein>
    <submittedName>
        <fullName evidence="2">Putative secreted protein</fullName>
    </submittedName>
</protein>
<accession>A0A2M4C8K3</accession>